<organism evidence="3 4">
    <name type="scientific">Fusarium sarcochroum</name>
    <dbReference type="NCBI Taxonomy" id="1208366"/>
    <lineage>
        <taxon>Eukaryota</taxon>
        <taxon>Fungi</taxon>
        <taxon>Dikarya</taxon>
        <taxon>Ascomycota</taxon>
        <taxon>Pezizomycotina</taxon>
        <taxon>Sordariomycetes</taxon>
        <taxon>Hypocreomycetidae</taxon>
        <taxon>Hypocreales</taxon>
        <taxon>Nectriaceae</taxon>
        <taxon>Fusarium</taxon>
        <taxon>Fusarium lateritium species complex</taxon>
    </lineage>
</organism>
<dbReference type="PANTHER" id="PTHR42031:SF1">
    <property type="entry name" value="KEY LIME PATHOGENICITY PROTEIN"/>
    <property type="match status" value="1"/>
</dbReference>
<feature type="compositionally biased region" description="Polar residues" evidence="1">
    <location>
        <begin position="706"/>
        <end position="717"/>
    </location>
</feature>
<evidence type="ECO:0000313" key="4">
    <source>
        <dbReference type="Proteomes" id="UP000622797"/>
    </source>
</evidence>
<reference evidence="3" key="1">
    <citation type="journal article" date="2020" name="BMC Genomics">
        <title>Correction to: Identification and distribution of gene clusters required for synthesis of sphingolipid metabolism inhibitors in diverse species of the filamentous fungus Fusarium.</title>
        <authorList>
            <person name="Kim H.S."/>
            <person name="Lohmar J.M."/>
            <person name="Busman M."/>
            <person name="Brown D.W."/>
            <person name="Naumann T.A."/>
            <person name="Divon H.H."/>
            <person name="Lysoe E."/>
            <person name="Uhlig S."/>
            <person name="Proctor R.H."/>
        </authorList>
    </citation>
    <scope>NUCLEOTIDE SEQUENCE</scope>
    <source>
        <strain evidence="3">NRRL 20472</strain>
    </source>
</reference>
<feature type="domain" description="C2H2-type" evidence="2">
    <location>
        <begin position="967"/>
        <end position="988"/>
    </location>
</feature>
<dbReference type="InterPro" id="IPR057218">
    <property type="entry name" value="DUF7896"/>
</dbReference>
<dbReference type="EMBL" id="JABEXW010000179">
    <property type="protein sequence ID" value="KAF4968928.1"/>
    <property type="molecule type" value="Genomic_DNA"/>
</dbReference>
<feature type="compositionally biased region" description="Basic and acidic residues" evidence="1">
    <location>
        <begin position="961"/>
        <end position="974"/>
    </location>
</feature>
<evidence type="ECO:0000259" key="2">
    <source>
        <dbReference type="SMART" id="SM00355"/>
    </source>
</evidence>
<reference evidence="3" key="2">
    <citation type="submission" date="2020-05" db="EMBL/GenBank/DDBJ databases">
        <authorList>
            <person name="Kim H.-S."/>
            <person name="Proctor R.H."/>
            <person name="Brown D.W."/>
        </authorList>
    </citation>
    <scope>NUCLEOTIDE SEQUENCE</scope>
    <source>
        <strain evidence="3">NRRL 20472</strain>
    </source>
</reference>
<dbReference type="PANTHER" id="PTHR42031">
    <property type="entry name" value="KEY LIME PATHOGENICITY PROTEIN"/>
    <property type="match status" value="1"/>
</dbReference>
<name>A0A8H4XBD6_9HYPO</name>
<sequence length="1125" mass="124610">MSRDDYTPRGLSDPESHLDLAGQRQRPHFDAGTGSEPVAPSPNQQGRHVTLNATLEVDMLRHKIRTLENLVERYGISSRIPSLSEAEEARALQYRCECLEAASCNPVSDNGGTNNLDMDIARTLKNSPPFPLPPGYPSWLDHHLAHHDRVTRSLPSTDSPSTTNPSRAPFKCSHEQCIYYVYGFSTQLDRDSHLRLHLSKTPGDSESFMRTEHSSNVPELPGKSGGPLPRDRLPPIQPPTTLVTTNLPPLPFPTPSTASTATTRRDPGSSFSFPDPKPVLPRASEETTSDPQLPPLKRARIGHDRLKSIGELQLLPSNDPCLRCRASNRACDANNPCARCSGVSSSESEVHWSILGCYRGSVTSLVDVLLQGSFAWSQPQTPITPSEPRRGSINDLILAQNPTLSAVTRPAWRLDFQDTFWWQDGEPGLDERINQPLGPGFHDQGAAPPVLQLVASSPNFRGVAFDLLELLSVSGQLSISRDEEQTIHPTLFRAKQLLREVIFYDVSQPSPVLRSESGFPPRTPVDGRPSTERNVPLRECTRRYLVSLDFATSNLSTMGTRQWLGVFVSICIFSAVETILVDIARSFQGNDPSQHSGTPAERPDQVIRSVYQVLVSLFAASRDALFNSSEPEEPVIRNLTRVIRRDQWPPRHLFSSFDFLLGLGVGEIPNYGFNGFVLPGRQYFGPGGPRVVPAAQLDITPRQPFPKSTPSLGSGSALQYIPPGSRSDFPPPGQFALPGEVAGRARRHTVGDDMSPYPESRRPSGEPISPSRLKSSSRRTSLRRVYCDKCNEHPDGFRGDHELRRHIDAKHSATVKRWVCKEPKTHIPSSPQPVIPLSRCKACLAQKRYGAYYNAAAHLRRAHFRPHRVGKASGDWPSMSVLKDWMREVRQSVDVPEEHISSGEDDMDEFPTPADYRDPMSQRASMAPEMPLPSATVLGPLLSSTSIEPSIPIERASPSRRPAENRTRCPHPDCGREFRDLASHMLTHQEERPEKCPIVTCEYHTKGFARKYDKNRHALTHYRGSMVCPFCPGVGSPFEKVFTRADVFKRHLTAAHQVDQTGHSSGHRLPGGDDPVGTKARCSICKVGFGTAQDFYEHLDDCVLGVIVPSTSTLTPQTRLQGSPQ</sequence>
<dbReference type="SMART" id="SM00355">
    <property type="entry name" value="ZnF_C2H2"/>
    <property type="match status" value="6"/>
</dbReference>
<feature type="region of interest" description="Disordered" evidence="1">
    <location>
        <begin position="514"/>
        <end position="533"/>
    </location>
</feature>
<feature type="domain" description="C2H2-type" evidence="2">
    <location>
        <begin position="785"/>
        <end position="811"/>
    </location>
</feature>
<dbReference type="Pfam" id="PF25438">
    <property type="entry name" value="DUF7896"/>
    <property type="match status" value="1"/>
</dbReference>
<proteinExistence type="predicted"/>
<dbReference type="OrthoDB" id="4738706at2759"/>
<feature type="region of interest" description="Disordered" evidence="1">
    <location>
        <begin position="700"/>
        <end position="780"/>
    </location>
</feature>
<feature type="domain" description="C2H2-type" evidence="2">
    <location>
        <begin position="1026"/>
        <end position="1056"/>
    </location>
</feature>
<feature type="domain" description="C2H2-type" evidence="2">
    <location>
        <begin position="994"/>
        <end position="1021"/>
    </location>
</feature>
<keyword evidence="4" id="KW-1185">Reference proteome</keyword>
<evidence type="ECO:0000313" key="3">
    <source>
        <dbReference type="EMBL" id="KAF4968928.1"/>
    </source>
</evidence>
<protein>
    <recommendedName>
        <fullName evidence="2">C2H2-type domain-containing protein</fullName>
    </recommendedName>
</protein>
<comment type="caution">
    <text evidence="3">The sequence shown here is derived from an EMBL/GenBank/DDBJ whole genome shotgun (WGS) entry which is preliminary data.</text>
</comment>
<feature type="domain" description="C2H2-type" evidence="2">
    <location>
        <begin position="1080"/>
        <end position="1100"/>
    </location>
</feature>
<feature type="region of interest" description="Disordered" evidence="1">
    <location>
        <begin position="955"/>
        <end position="974"/>
    </location>
</feature>
<dbReference type="AlphaFoldDB" id="A0A8H4XBD6"/>
<gene>
    <name evidence="3" type="ORF">FSARC_3742</name>
</gene>
<dbReference type="Gene3D" id="3.30.160.60">
    <property type="entry name" value="Classic Zinc Finger"/>
    <property type="match status" value="1"/>
</dbReference>
<feature type="region of interest" description="Disordered" evidence="1">
    <location>
        <begin position="1"/>
        <end position="47"/>
    </location>
</feature>
<dbReference type="InterPro" id="IPR013087">
    <property type="entry name" value="Znf_C2H2_type"/>
</dbReference>
<evidence type="ECO:0000256" key="1">
    <source>
        <dbReference type="SAM" id="MobiDB-lite"/>
    </source>
</evidence>
<feature type="compositionally biased region" description="Basic and acidic residues" evidence="1">
    <location>
        <begin position="1"/>
        <end position="18"/>
    </location>
</feature>
<dbReference type="Proteomes" id="UP000622797">
    <property type="component" value="Unassembled WGS sequence"/>
</dbReference>
<feature type="region of interest" description="Disordered" evidence="1">
    <location>
        <begin position="201"/>
        <end position="296"/>
    </location>
</feature>
<accession>A0A8H4XBD6</accession>
<feature type="domain" description="C2H2-type" evidence="2">
    <location>
        <begin position="170"/>
        <end position="197"/>
    </location>
</feature>